<keyword evidence="3" id="KW-1185">Reference proteome</keyword>
<dbReference type="AlphaFoldDB" id="A0A0P7BBR4"/>
<comment type="caution">
    <text evidence="2">The sequence shown here is derived from an EMBL/GenBank/DDBJ whole genome shotgun (WGS) entry which is preliminary data.</text>
</comment>
<protein>
    <submittedName>
        <fullName evidence="2">Uncharacterized protein</fullName>
    </submittedName>
</protein>
<feature type="region of interest" description="Disordered" evidence="1">
    <location>
        <begin position="113"/>
        <end position="137"/>
    </location>
</feature>
<evidence type="ECO:0000313" key="3">
    <source>
        <dbReference type="Proteomes" id="UP000050424"/>
    </source>
</evidence>
<dbReference type="Proteomes" id="UP000050424">
    <property type="component" value="Unassembled WGS sequence"/>
</dbReference>
<proteinExistence type="predicted"/>
<accession>A0A0P7BBR4</accession>
<dbReference type="EMBL" id="LKCW01000190">
    <property type="protein sequence ID" value="KPM36785.1"/>
    <property type="molecule type" value="Genomic_DNA"/>
</dbReference>
<reference evidence="2 3" key="1">
    <citation type="submission" date="2015-09" db="EMBL/GenBank/DDBJ databases">
        <title>Draft genome of a European isolate of the apple canker pathogen Neonectria ditissima.</title>
        <authorList>
            <person name="Gomez-Cortecero A."/>
            <person name="Harrison R.J."/>
            <person name="Armitage A.D."/>
        </authorList>
    </citation>
    <scope>NUCLEOTIDE SEQUENCE [LARGE SCALE GENOMIC DNA]</scope>
    <source>
        <strain evidence="2 3">R09/05</strain>
    </source>
</reference>
<organism evidence="2 3">
    <name type="scientific">Neonectria ditissima</name>
    <dbReference type="NCBI Taxonomy" id="78410"/>
    <lineage>
        <taxon>Eukaryota</taxon>
        <taxon>Fungi</taxon>
        <taxon>Dikarya</taxon>
        <taxon>Ascomycota</taxon>
        <taxon>Pezizomycotina</taxon>
        <taxon>Sordariomycetes</taxon>
        <taxon>Hypocreomycetidae</taxon>
        <taxon>Hypocreales</taxon>
        <taxon>Nectriaceae</taxon>
        <taxon>Neonectria</taxon>
    </lineage>
</organism>
<evidence type="ECO:0000313" key="2">
    <source>
        <dbReference type="EMBL" id="KPM36785.1"/>
    </source>
</evidence>
<evidence type="ECO:0000256" key="1">
    <source>
        <dbReference type="SAM" id="MobiDB-lite"/>
    </source>
</evidence>
<sequence>MCNCLTYKYGCGHETKVGYYDCLTKRRIKREECCRFIDFGALLYPSGPCDEPWCQYVPAMRRGWKCCACGQGPNYEGEFCNQDLNARGWKFVSCRHKYCRNCDVWETREQRKARVAREKKDKDKDGGGGGSAAKGVLQKSLRLMNRVASGSSFGM</sequence>
<gene>
    <name evidence="2" type="ORF">AK830_g9783</name>
</gene>
<name>A0A0P7BBR4_9HYPO</name>
<feature type="compositionally biased region" description="Basic and acidic residues" evidence="1">
    <location>
        <begin position="113"/>
        <end position="126"/>
    </location>
</feature>